<reference evidence="5 6" key="1">
    <citation type="submission" date="2024-10" db="EMBL/GenBank/DDBJ databases">
        <title>Updated reference genomes for cyclostephanoid diatoms.</title>
        <authorList>
            <person name="Roberts W.R."/>
            <person name="Alverson A.J."/>
        </authorList>
    </citation>
    <scope>NUCLEOTIDE SEQUENCE [LARGE SCALE GENOMIC DNA]</scope>
    <source>
        <strain evidence="5 6">AJA228-03</strain>
    </source>
</reference>
<protein>
    <submittedName>
        <fullName evidence="5">Uncharacterized protein</fullName>
    </submittedName>
</protein>
<organism evidence="5 6">
    <name type="scientific">Cyclostephanos tholiformis</name>
    <dbReference type="NCBI Taxonomy" id="382380"/>
    <lineage>
        <taxon>Eukaryota</taxon>
        <taxon>Sar</taxon>
        <taxon>Stramenopiles</taxon>
        <taxon>Ochrophyta</taxon>
        <taxon>Bacillariophyta</taxon>
        <taxon>Coscinodiscophyceae</taxon>
        <taxon>Thalassiosirophycidae</taxon>
        <taxon>Stephanodiscales</taxon>
        <taxon>Stephanodiscaceae</taxon>
        <taxon>Cyclostephanos</taxon>
    </lineage>
</organism>
<comment type="caution">
    <text evidence="5">The sequence shown here is derived from an EMBL/GenBank/DDBJ whole genome shotgun (WGS) entry which is preliminary data.</text>
</comment>
<evidence type="ECO:0000256" key="1">
    <source>
        <dbReference type="ARBA" id="ARBA00010587"/>
    </source>
</evidence>
<keyword evidence="6" id="KW-1185">Reference proteome</keyword>
<evidence type="ECO:0000313" key="5">
    <source>
        <dbReference type="EMBL" id="KAL3827114.1"/>
    </source>
</evidence>
<keyword evidence="2" id="KW-0479">Metal-binding</keyword>
<name>A0ABD3SR79_9STRA</name>
<sequence>IEKDLGSCHSFTKSLGRTPDPDLNSLRSAEARQHEGEGGRILRPYCRRGNRVSVARVFHEAPVIQEGPHCHPLLRWRVRRMPPLRSTNGGMGLEIWESGSVSHGVAIQFGKLFQLTNVVNCWIPSRGYMPVGYGQLGCSGFVVSDGQGCFVSRKTKAYLQHGYNAFLHVEELLHQNFAIQPWTKDKNSKAEDVLNPNWTLPSVGDYRMDHEHEECEEALALLLRTHSAESLRKALEKLTEHFQHEESLMKSSGFGILGESFSPFANHVKDHERILDIGYFELAKLTKTKEPHKSFLAMTCSHAQENGAPA</sequence>
<gene>
    <name evidence="5" type="ORF">ACHAXA_002349</name>
</gene>
<feature type="non-terminal residue" evidence="5">
    <location>
        <position position="1"/>
    </location>
</feature>
<accession>A0ABD3SR79</accession>
<dbReference type="Gene3D" id="1.20.120.50">
    <property type="entry name" value="Hemerythrin-like"/>
    <property type="match status" value="1"/>
</dbReference>
<comment type="similarity">
    <text evidence="1">Belongs to the hemerythrin family.</text>
</comment>
<dbReference type="InterPro" id="IPR035938">
    <property type="entry name" value="Hemerythrin-like_sf"/>
</dbReference>
<evidence type="ECO:0000256" key="3">
    <source>
        <dbReference type="ARBA" id="ARBA00023004"/>
    </source>
</evidence>
<dbReference type="GO" id="GO:0046872">
    <property type="term" value="F:metal ion binding"/>
    <property type="evidence" value="ECO:0007669"/>
    <property type="project" value="UniProtKB-KW"/>
</dbReference>
<evidence type="ECO:0000256" key="2">
    <source>
        <dbReference type="ARBA" id="ARBA00022723"/>
    </source>
</evidence>
<dbReference type="AlphaFoldDB" id="A0ABD3SR79"/>
<dbReference type="EMBL" id="JALLPB020000008">
    <property type="protein sequence ID" value="KAL3827114.1"/>
    <property type="molecule type" value="Genomic_DNA"/>
</dbReference>
<evidence type="ECO:0000256" key="4">
    <source>
        <dbReference type="SAM" id="MobiDB-lite"/>
    </source>
</evidence>
<keyword evidence="3" id="KW-0408">Iron</keyword>
<proteinExistence type="inferred from homology"/>
<dbReference type="Proteomes" id="UP001530377">
    <property type="component" value="Unassembled WGS sequence"/>
</dbReference>
<evidence type="ECO:0000313" key="6">
    <source>
        <dbReference type="Proteomes" id="UP001530377"/>
    </source>
</evidence>
<dbReference type="SUPFAM" id="SSF47188">
    <property type="entry name" value="Hemerythrin-like"/>
    <property type="match status" value="1"/>
</dbReference>
<feature type="region of interest" description="Disordered" evidence="4">
    <location>
        <begin position="1"/>
        <end position="35"/>
    </location>
</feature>